<feature type="region of interest" description="Disordered" evidence="1">
    <location>
        <begin position="186"/>
        <end position="207"/>
    </location>
</feature>
<accession>A0AAD6IP11</accession>
<dbReference type="SUPFAM" id="SSF54768">
    <property type="entry name" value="dsRNA-binding domain-like"/>
    <property type="match status" value="1"/>
</dbReference>
<feature type="compositionally biased region" description="Low complexity" evidence="1">
    <location>
        <begin position="787"/>
        <end position="801"/>
    </location>
</feature>
<evidence type="ECO:0000313" key="3">
    <source>
        <dbReference type="Proteomes" id="UP001219568"/>
    </source>
</evidence>
<evidence type="ECO:0000313" key="2">
    <source>
        <dbReference type="EMBL" id="KAJ6057814.1"/>
    </source>
</evidence>
<evidence type="ECO:0000256" key="1">
    <source>
        <dbReference type="SAM" id="MobiDB-lite"/>
    </source>
</evidence>
<protein>
    <submittedName>
        <fullName evidence="2">Uncharacterized protein</fullName>
    </submittedName>
</protein>
<feature type="region of interest" description="Disordered" evidence="1">
    <location>
        <begin position="778"/>
        <end position="814"/>
    </location>
</feature>
<dbReference type="Proteomes" id="UP001219568">
    <property type="component" value="Unassembled WGS sequence"/>
</dbReference>
<sequence>MADSAPNLDISQTDVTSASDMSSLLDSGMGISVSSSSTLVSPTHPVSVLGSIGAPSTGTVSPETVAINPVSLPLTETQGRQPLLLSIPVFGLPTPCSSALGKVQPAVAYSEAPLDRPFPWSSRDPSRFGSLGHDASALASSVIESIEHQDMTHKSQQLIQCDGPADDGPDMMDTRSVGQPCAENFVSQERQDQQQRPRAHSMQPLNSFTVSRETLTSAPLPGIDLLRDLSMVDNQGNEVSMASTQAQISQVHSLRAEIQDAEAQKVQSHLQRFHRGFQRGFQRSYSQQPVVTLPEDFELAVARIFTSAGQHQQPALATIPEIPSLFQRVLTGLNARGQPAMNQQPPFDTNSAGGPALTSGHDTEIGPEYSLSQNSVLGLTAVVSTGFSTDLSNDMSTGLTSGRPLVSPQGQGRRVLPPNPVVHLPTYCSPTLTKGLPVVVFPLPPAMSSSTSAALNMDDSVPSSPEDCKWRQVDQHEYNMASGDWDRMPTQGFLGAGISIDSGAPSVAHDSKFEQVAPGDPLAHLERRDILDITSSSLNMNPKDSECRPVQTLGSIVVGSLMDNQVLFVFNMFDLMANLRPRYEYKYGGKNGKKIGVRLTLWGHTVLIAPISESLHEARVTACREALEQLRGFNMLWQIPPQPMDGPTSPSWNWVEVLEVYRIMQKWPEPRYLPIRDGRAWHCDVHVGRKLYRTMKPVPTLDEAQNTVAHLAIHQMMVGGGDYDHFSILPADKPVTVNVPTQKQIATLLYSKNADALKNTGTTVQYAGVTKSTVLPKFRRSRGRGCRSGSQSQNNAQQNTQVRSNVPRADKAKNGNCSALIPAKANSNMIPVTGSRYVPIKVQEEPANDPLATLRSIVKALGELDKEASFTSVVRMICDALHANAPNMVVNMVPKKLNKLANSYAVLASIHGGNPYLNRASPIHLAYVVSKNKEAAKAIGVKKLILYILKMAKEDAGIEDAAEYPNGMGVLQALEDECEQSLNAYKTQGEFFLL</sequence>
<comment type="caution">
    <text evidence="2">The sequence shown here is derived from an EMBL/GenBank/DDBJ whole genome shotgun (WGS) entry which is preliminary data.</text>
</comment>
<reference evidence="2" key="2">
    <citation type="submission" date="2023-01" db="EMBL/GenBank/DDBJ databases">
        <authorList>
            <person name="Petersen C."/>
        </authorList>
    </citation>
    <scope>NUCLEOTIDE SEQUENCE</scope>
    <source>
        <strain evidence="2">IBT 15450</strain>
    </source>
</reference>
<feature type="region of interest" description="Disordered" evidence="1">
    <location>
        <begin position="337"/>
        <end position="368"/>
    </location>
</feature>
<gene>
    <name evidence="2" type="ORF">N7460_001088</name>
</gene>
<reference evidence="2" key="1">
    <citation type="journal article" date="2023" name="IMA Fungus">
        <title>Comparative genomic study of the Penicillium genus elucidates a diverse pangenome and 15 lateral gene transfer events.</title>
        <authorList>
            <person name="Petersen C."/>
            <person name="Sorensen T."/>
            <person name="Nielsen M.R."/>
            <person name="Sondergaard T.E."/>
            <person name="Sorensen J.L."/>
            <person name="Fitzpatrick D.A."/>
            <person name="Frisvad J.C."/>
            <person name="Nielsen K.L."/>
        </authorList>
    </citation>
    <scope>NUCLEOTIDE SEQUENCE</scope>
    <source>
        <strain evidence="2">IBT 15450</strain>
    </source>
</reference>
<keyword evidence="3" id="KW-1185">Reference proteome</keyword>
<name>A0AAD6IP11_PENCN</name>
<feature type="compositionally biased region" description="Polar residues" evidence="1">
    <location>
        <begin position="340"/>
        <end position="352"/>
    </location>
</feature>
<dbReference type="AlphaFoldDB" id="A0AAD6IP11"/>
<dbReference type="EMBL" id="JAQJZL010000001">
    <property type="protein sequence ID" value="KAJ6057814.1"/>
    <property type="molecule type" value="Genomic_DNA"/>
</dbReference>
<proteinExistence type="predicted"/>
<organism evidence="2 3">
    <name type="scientific">Penicillium canescens</name>
    <dbReference type="NCBI Taxonomy" id="5083"/>
    <lineage>
        <taxon>Eukaryota</taxon>
        <taxon>Fungi</taxon>
        <taxon>Dikarya</taxon>
        <taxon>Ascomycota</taxon>
        <taxon>Pezizomycotina</taxon>
        <taxon>Eurotiomycetes</taxon>
        <taxon>Eurotiomycetidae</taxon>
        <taxon>Eurotiales</taxon>
        <taxon>Aspergillaceae</taxon>
        <taxon>Penicillium</taxon>
    </lineage>
</organism>